<dbReference type="PROSITE" id="PS50888">
    <property type="entry name" value="BHLH"/>
    <property type="match status" value="1"/>
</dbReference>
<dbReference type="SUPFAM" id="SSF47459">
    <property type="entry name" value="HLH, helix-loop-helix DNA-binding domain"/>
    <property type="match status" value="1"/>
</dbReference>
<reference evidence="3" key="1">
    <citation type="submission" date="2021-10" db="EMBL/GenBank/DDBJ databases">
        <title>De novo Genome Assembly of Clathrus columnatus (Basidiomycota, Fungi) Using Illumina and Nanopore Sequence Data.</title>
        <authorList>
            <person name="Ogiso-Tanaka E."/>
            <person name="Itagaki H."/>
            <person name="Hosoya T."/>
            <person name="Hosaka K."/>
        </authorList>
    </citation>
    <scope>NUCLEOTIDE SEQUENCE</scope>
    <source>
        <strain evidence="3">MO-923</strain>
    </source>
</reference>
<organism evidence="3 4">
    <name type="scientific">Clathrus columnatus</name>
    <dbReference type="NCBI Taxonomy" id="1419009"/>
    <lineage>
        <taxon>Eukaryota</taxon>
        <taxon>Fungi</taxon>
        <taxon>Dikarya</taxon>
        <taxon>Basidiomycota</taxon>
        <taxon>Agaricomycotina</taxon>
        <taxon>Agaricomycetes</taxon>
        <taxon>Phallomycetidae</taxon>
        <taxon>Phallales</taxon>
        <taxon>Clathraceae</taxon>
        <taxon>Clathrus</taxon>
    </lineage>
</organism>
<dbReference type="PANTHER" id="PTHR47336:SF2">
    <property type="entry name" value="TRANSCRIPTION FACTOR HMS1-RELATED"/>
    <property type="match status" value="1"/>
</dbReference>
<feature type="region of interest" description="Disordered" evidence="1">
    <location>
        <begin position="305"/>
        <end position="326"/>
    </location>
</feature>
<feature type="region of interest" description="Disordered" evidence="1">
    <location>
        <begin position="837"/>
        <end position="859"/>
    </location>
</feature>
<feature type="compositionally biased region" description="Low complexity" evidence="1">
    <location>
        <begin position="23"/>
        <end position="44"/>
    </location>
</feature>
<dbReference type="Proteomes" id="UP001050691">
    <property type="component" value="Unassembled WGS sequence"/>
</dbReference>
<evidence type="ECO:0000313" key="4">
    <source>
        <dbReference type="Proteomes" id="UP001050691"/>
    </source>
</evidence>
<proteinExistence type="predicted"/>
<sequence>MSSPQFIDPKSEDDPLLSPIFLSSGDDVTSTSSSSNSSSHDSGSPRNDWVLPSNINNINIVDSPAIWAGSGPLNHFNMNFPSDQREVMDLDMDFASLLPYTSPQFSIDPNALHFGGHVYGRSCETNGDGQETLENCDPTFQFSLSQSFEDQILSSPDISSDVPPAHQIPISMAPSVITSSSRSPSPSVSTQTDSRTTGINPSELTLISQLNQRVRDAAGVTLAVPMSASVLTSMAPAFQQSMDGQIQTPSSPVTANSSMAHLNALSPSKVAIPRLRLTHVGQPTLTLPVNTNVPVLQETHTEPIIHSLPSQPPQLTKAGRPKTSHTTIERRYRTNLNARILALRRAVPALRILERNIPDSGITQGKGLTGASAPKSEFNDIVNERGYVDGVKAAKKNSKGVVLGKAVEYIKVLKRREIRLRRETDGLKALLSGLVGGQELLTEWEKEWHAKFGGEEMDEVDEDAEDDMDGENDEGDDDDDEGDEEDSEGGRKGRPKKRGKVDSSSVPSAKVAEKKLPSGNVAAPQTGEKRKRGRPRKIQTPFTNVGVPKLLLHPPTVSPVTVQTQAGEPPKYLLAAFVLFNFFSNSPFSPSRTSTPSNTHEGTVLTHSSTGPIDTNASNWTWMSFQFVNTLVSVLLLVFLLSDGMKKRFRSPLQITESGITQNEKLHVSPRIGVVGLVKAAILRYTKIVNLSTNEHDLNSWRSIAEAMVLNPSSTSLISAVQAYLSFSPVITSQSRVLSDHITLALLSHAFSLSTAQKRWTNLQDMIDKQGTKSSAPERLTLSLELAEAIRILEEMRESSYPNDTPVKKIARYVILKATKNLAAKEWLNCVNSDEVDVPEPEYENNSSPSPSWISSPGSPQQALVLEAGKQLGGKIGELVTMLERSRIPRSHLWSETDSQIEVLEESDEQESGSSTISFEELSSELCGQESQTEEIEDTRSMLLATVLYKQIFSPNATPIEKTPVNPSNVLALRRTLASAAFDCSPETEDARDKVVDVLAEMGKALNYRREL</sequence>
<evidence type="ECO:0000256" key="1">
    <source>
        <dbReference type="SAM" id="MobiDB-lite"/>
    </source>
</evidence>
<dbReference type="Pfam" id="PF00010">
    <property type="entry name" value="HLH"/>
    <property type="match status" value="1"/>
</dbReference>
<dbReference type="InterPro" id="IPR036638">
    <property type="entry name" value="HLH_DNA-bd_sf"/>
</dbReference>
<feature type="region of interest" description="Disordered" evidence="1">
    <location>
        <begin position="905"/>
        <end position="933"/>
    </location>
</feature>
<dbReference type="GO" id="GO:0046983">
    <property type="term" value="F:protein dimerization activity"/>
    <property type="evidence" value="ECO:0007669"/>
    <property type="project" value="InterPro"/>
</dbReference>
<evidence type="ECO:0000313" key="3">
    <source>
        <dbReference type="EMBL" id="GJJ07701.1"/>
    </source>
</evidence>
<gene>
    <name evidence="3" type="ORF">Clacol_001906</name>
</gene>
<dbReference type="AlphaFoldDB" id="A0AAV5A523"/>
<evidence type="ECO:0000259" key="2">
    <source>
        <dbReference type="PROSITE" id="PS50888"/>
    </source>
</evidence>
<feature type="region of interest" description="Disordered" evidence="1">
    <location>
        <begin position="1"/>
        <end position="48"/>
    </location>
</feature>
<feature type="compositionally biased region" description="Low complexity" evidence="1">
    <location>
        <begin position="844"/>
        <end position="859"/>
    </location>
</feature>
<dbReference type="EMBL" id="BPWL01000002">
    <property type="protein sequence ID" value="GJJ07701.1"/>
    <property type="molecule type" value="Genomic_DNA"/>
</dbReference>
<dbReference type="InterPro" id="IPR052099">
    <property type="entry name" value="Regulatory_TF_Diverse"/>
</dbReference>
<dbReference type="SMART" id="SM00353">
    <property type="entry name" value="HLH"/>
    <property type="match status" value="1"/>
</dbReference>
<name>A0AAV5A523_9AGAM</name>
<feature type="compositionally biased region" description="Acidic residues" evidence="1">
    <location>
        <begin position="455"/>
        <end position="487"/>
    </location>
</feature>
<dbReference type="Gene3D" id="4.10.280.10">
    <property type="entry name" value="Helix-loop-helix DNA-binding domain"/>
    <property type="match status" value="1"/>
</dbReference>
<dbReference type="PANTHER" id="PTHR47336">
    <property type="entry name" value="TRANSCRIPTION FACTOR HMS1-RELATED"/>
    <property type="match status" value="1"/>
</dbReference>
<accession>A0AAV5A523</accession>
<feature type="compositionally biased region" description="Low complexity" evidence="1">
    <location>
        <begin position="175"/>
        <end position="190"/>
    </location>
</feature>
<feature type="domain" description="BHLH" evidence="2">
    <location>
        <begin position="320"/>
        <end position="413"/>
    </location>
</feature>
<dbReference type="InterPro" id="IPR011598">
    <property type="entry name" value="bHLH_dom"/>
</dbReference>
<protein>
    <recommendedName>
        <fullName evidence="2">BHLH domain-containing protein</fullName>
    </recommendedName>
</protein>
<keyword evidence="4" id="KW-1185">Reference proteome</keyword>
<feature type="compositionally biased region" description="Polar residues" evidence="1">
    <location>
        <begin position="191"/>
        <end position="201"/>
    </location>
</feature>
<feature type="region of interest" description="Disordered" evidence="1">
    <location>
        <begin position="175"/>
        <end position="201"/>
    </location>
</feature>
<feature type="region of interest" description="Disordered" evidence="1">
    <location>
        <begin position="451"/>
        <end position="541"/>
    </location>
</feature>
<comment type="caution">
    <text evidence="3">The sequence shown here is derived from an EMBL/GenBank/DDBJ whole genome shotgun (WGS) entry which is preliminary data.</text>
</comment>